<evidence type="ECO:0000313" key="1">
    <source>
        <dbReference type="EMBL" id="ABA88630.1"/>
    </source>
</evidence>
<dbReference type="EMBL" id="CP000142">
    <property type="protein sequence ID" value="ABA88630.1"/>
    <property type="molecule type" value="Genomic_DNA"/>
</dbReference>
<dbReference type="Proteomes" id="UP000002534">
    <property type="component" value="Chromosome"/>
</dbReference>
<dbReference type="HOGENOM" id="CLU_1702588_0_0_7"/>
<dbReference type="KEGG" id="pca:Pcar_1384"/>
<name>Q3A4S7_SYNC1</name>
<reference evidence="2" key="1">
    <citation type="submission" date="2005-10" db="EMBL/GenBank/DDBJ databases">
        <title>Complete sequence of Pelobacter carbinolicus DSM 2380.</title>
        <authorList>
            <person name="Copeland A."/>
            <person name="Lucas S."/>
            <person name="Lapidus A."/>
            <person name="Barry K."/>
            <person name="Detter J.C."/>
            <person name="Glavina T."/>
            <person name="Hammon N."/>
            <person name="Israni S."/>
            <person name="Pitluck S."/>
            <person name="Chertkov O."/>
            <person name="Schmutz J."/>
            <person name="Larimer F."/>
            <person name="Land M."/>
            <person name="Kyrpides N."/>
            <person name="Ivanova N."/>
            <person name="Richardson P."/>
        </authorList>
    </citation>
    <scope>NUCLEOTIDE SEQUENCE [LARGE SCALE GENOMIC DNA]</scope>
    <source>
        <strain evidence="2">DSM 2380 / NBRC 103641 / GraBd1</strain>
    </source>
</reference>
<sequence>MAHTYRRSKKWLESLVHFVAELAKVSVEHLALALSAVVLVEFRKKGQVEIINLPKFIMSHDLIHIFEEIIKCKNGREQAIDAFFETIKTSLVPDDVQETLLKLFTSLPEYKELSSMIAQQLSGELNAFIENNNFNLFISKLRKLSQCNKKTMNI</sequence>
<gene>
    <name evidence="1" type="ordered locus">Pcar_1384</name>
</gene>
<organism evidence="1 2">
    <name type="scientific">Syntrophotalea carbinolica (strain DSM 2380 / NBRC 103641 / GraBd1)</name>
    <name type="common">Pelobacter carbinolicus</name>
    <dbReference type="NCBI Taxonomy" id="338963"/>
    <lineage>
        <taxon>Bacteria</taxon>
        <taxon>Pseudomonadati</taxon>
        <taxon>Thermodesulfobacteriota</taxon>
        <taxon>Desulfuromonadia</taxon>
        <taxon>Desulfuromonadales</taxon>
        <taxon>Syntrophotaleaceae</taxon>
        <taxon>Syntrophotalea</taxon>
    </lineage>
</organism>
<reference evidence="1 2" key="2">
    <citation type="journal article" date="2012" name="BMC Genomics">
        <title>The genome of Pelobacter carbinolicus reveals surprising metabolic capabilities and physiological features.</title>
        <authorList>
            <person name="Aklujkar M."/>
            <person name="Haveman S.A."/>
            <person name="Didonato R.Jr."/>
            <person name="Chertkov O."/>
            <person name="Han C.S."/>
            <person name="Land M.L."/>
            <person name="Brown P."/>
            <person name="Lovley D.R."/>
        </authorList>
    </citation>
    <scope>NUCLEOTIDE SEQUENCE [LARGE SCALE GENOMIC DNA]</scope>
    <source>
        <strain evidence="2">DSM 2380 / NBRC 103641 / GraBd1</strain>
    </source>
</reference>
<protein>
    <submittedName>
        <fullName evidence="1">Uncharacterized protein</fullName>
    </submittedName>
</protein>
<evidence type="ECO:0000313" key="2">
    <source>
        <dbReference type="Proteomes" id="UP000002534"/>
    </source>
</evidence>
<accession>Q3A4S7</accession>
<proteinExistence type="predicted"/>
<keyword evidence="2" id="KW-1185">Reference proteome</keyword>
<dbReference type="AlphaFoldDB" id="Q3A4S7"/>